<gene>
    <name evidence="1" type="ORF">MYCIT1_LOCUS34160</name>
</gene>
<feature type="non-terminal residue" evidence="1">
    <location>
        <position position="1"/>
    </location>
</feature>
<accession>A0AAD2HYE0</accession>
<protein>
    <submittedName>
        <fullName evidence="1">Uncharacterized protein</fullName>
    </submittedName>
</protein>
<reference evidence="1" key="1">
    <citation type="submission" date="2023-11" db="EMBL/GenBank/DDBJ databases">
        <authorList>
            <person name="De Vega J J."/>
            <person name="De Vega J J."/>
        </authorList>
    </citation>
    <scope>NUCLEOTIDE SEQUENCE</scope>
</reference>
<dbReference type="AlphaFoldDB" id="A0AAD2HYE0"/>
<name>A0AAD2HYE0_9AGAR</name>
<organism evidence="1 2">
    <name type="scientific">Mycena citricolor</name>
    <dbReference type="NCBI Taxonomy" id="2018698"/>
    <lineage>
        <taxon>Eukaryota</taxon>
        <taxon>Fungi</taxon>
        <taxon>Dikarya</taxon>
        <taxon>Basidiomycota</taxon>
        <taxon>Agaricomycotina</taxon>
        <taxon>Agaricomycetes</taxon>
        <taxon>Agaricomycetidae</taxon>
        <taxon>Agaricales</taxon>
        <taxon>Marasmiineae</taxon>
        <taxon>Mycenaceae</taxon>
        <taxon>Mycena</taxon>
    </lineage>
</organism>
<sequence length="92" mass="10434">QSGQSIDEVQRQNIDQLMCVCSKFQKAWASHVHESDNVRMCLNYFRIGQGCGIFSAVLRYPLGESHKETRGGAKMRISGLPVVPWKRNLLAR</sequence>
<dbReference type="EMBL" id="CAVNYO010000453">
    <property type="protein sequence ID" value="CAK5282422.1"/>
    <property type="molecule type" value="Genomic_DNA"/>
</dbReference>
<evidence type="ECO:0000313" key="2">
    <source>
        <dbReference type="Proteomes" id="UP001295794"/>
    </source>
</evidence>
<proteinExistence type="predicted"/>
<comment type="caution">
    <text evidence="1">The sequence shown here is derived from an EMBL/GenBank/DDBJ whole genome shotgun (WGS) entry which is preliminary data.</text>
</comment>
<keyword evidence="2" id="KW-1185">Reference proteome</keyword>
<dbReference type="Proteomes" id="UP001295794">
    <property type="component" value="Unassembled WGS sequence"/>
</dbReference>
<evidence type="ECO:0000313" key="1">
    <source>
        <dbReference type="EMBL" id="CAK5282422.1"/>
    </source>
</evidence>